<dbReference type="InterPro" id="IPR043824">
    <property type="entry name" value="DUF5801"/>
</dbReference>
<proteinExistence type="predicted"/>
<dbReference type="PROSITE" id="PS50234">
    <property type="entry name" value="VWFA"/>
    <property type="match status" value="1"/>
</dbReference>
<feature type="region of interest" description="Disordered" evidence="2">
    <location>
        <begin position="109"/>
        <end position="130"/>
    </location>
</feature>
<dbReference type="InterPro" id="IPR001343">
    <property type="entry name" value="Hemolysn_Ca-bd"/>
</dbReference>
<dbReference type="InterPro" id="IPR036465">
    <property type="entry name" value="vWFA_dom_sf"/>
</dbReference>
<dbReference type="InterPro" id="IPR002035">
    <property type="entry name" value="VWF_A"/>
</dbReference>
<dbReference type="Gene3D" id="2.40.30.290">
    <property type="match status" value="4"/>
</dbReference>
<dbReference type="InterPro" id="IPR019960">
    <property type="entry name" value="T1SS_VCA0849"/>
</dbReference>
<evidence type="ECO:0000313" key="5">
    <source>
        <dbReference type="Proteomes" id="UP001059672"/>
    </source>
</evidence>
<dbReference type="Gene3D" id="2.150.10.10">
    <property type="entry name" value="Serralysin-like metalloprotease, C-terminal"/>
    <property type="match status" value="1"/>
</dbReference>
<dbReference type="Gene3D" id="3.40.50.410">
    <property type="entry name" value="von Willebrand factor, type A domain"/>
    <property type="match status" value="1"/>
</dbReference>
<dbReference type="Pfam" id="PF00092">
    <property type="entry name" value="VWA"/>
    <property type="match status" value="1"/>
</dbReference>
<dbReference type="Pfam" id="PF00353">
    <property type="entry name" value="HemolysinCabind"/>
    <property type="match status" value="1"/>
</dbReference>
<evidence type="ECO:0000313" key="4">
    <source>
        <dbReference type="EMBL" id="UTW07431.1"/>
    </source>
</evidence>
<dbReference type="NCBIfam" id="NF033682">
    <property type="entry name" value="retention_LapA"/>
    <property type="match status" value="1"/>
</dbReference>
<dbReference type="InterPro" id="IPR018511">
    <property type="entry name" value="Hemolysin-typ_Ca-bd_CS"/>
</dbReference>
<protein>
    <submittedName>
        <fullName evidence="4">Retention module-containing protein</fullName>
    </submittedName>
</protein>
<evidence type="ECO:0000256" key="1">
    <source>
        <dbReference type="ARBA" id="ARBA00022837"/>
    </source>
</evidence>
<dbReference type="RefSeq" id="WP_255838000.1">
    <property type="nucleotide sequence ID" value="NZ_CP073346.1"/>
</dbReference>
<dbReference type="SMART" id="SM00327">
    <property type="entry name" value="VWA"/>
    <property type="match status" value="1"/>
</dbReference>
<keyword evidence="5" id="KW-1185">Reference proteome</keyword>
<dbReference type="InterPro" id="IPR011049">
    <property type="entry name" value="Serralysin-like_metalloprot_C"/>
</dbReference>
<dbReference type="NCBIfam" id="TIGR01965">
    <property type="entry name" value="VCBS_repeat"/>
    <property type="match status" value="1"/>
</dbReference>
<dbReference type="SUPFAM" id="SSF53300">
    <property type="entry name" value="vWA-like"/>
    <property type="match status" value="1"/>
</dbReference>
<dbReference type="SUPFAM" id="SSF51120">
    <property type="entry name" value="beta-Roll"/>
    <property type="match status" value="1"/>
</dbReference>
<evidence type="ECO:0000259" key="3">
    <source>
        <dbReference type="PROSITE" id="PS50234"/>
    </source>
</evidence>
<feature type="compositionally biased region" description="Polar residues" evidence="2">
    <location>
        <begin position="74"/>
        <end position="86"/>
    </location>
</feature>
<dbReference type="PROSITE" id="PS00330">
    <property type="entry name" value="HEMOLYSIN_CALCIUM"/>
    <property type="match status" value="2"/>
</dbReference>
<keyword evidence="1" id="KW-0106">Calcium</keyword>
<dbReference type="InterPro" id="IPR010221">
    <property type="entry name" value="VCBS_dom"/>
</dbReference>
<dbReference type="InterPro" id="IPR019959">
    <property type="entry name" value="T1SS-143_rpt-cont_dom"/>
</dbReference>
<accession>A0ABY5H8R5</accession>
<dbReference type="PRINTS" id="PR00313">
    <property type="entry name" value="CABNDNGRPT"/>
</dbReference>
<dbReference type="Pfam" id="PF19116">
    <property type="entry name" value="DUF5801"/>
    <property type="match status" value="5"/>
</dbReference>
<dbReference type="EMBL" id="CP073346">
    <property type="protein sequence ID" value="UTW07431.1"/>
    <property type="molecule type" value="Genomic_DNA"/>
</dbReference>
<organism evidence="4 5">
    <name type="scientific">Pseudomonas benzenivorans</name>
    <dbReference type="NCBI Taxonomy" id="556533"/>
    <lineage>
        <taxon>Bacteria</taxon>
        <taxon>Pseudomonadati</taxon>
        <taxon>Pseudomonadota</taxon>
        <taxon>Gammaproteobacteria</taxon>
        <taxon>Pseudomonadales</taxon>
        <taxon>Pseudomonadaceae</taxon>
        <taxon>Pseudomonas</taxon>
    </lineage>
</organism>
<gene>
    <name evidence="4" type="ORF">KDW96_20130</name>
</gene>
<dbReference type="Proteomes" id="UP001059672">
    <property type="component" value="Chromosome"/>
</dbReference>
<evidence type="ECO:0000256" key="2">
    <source>
        <dbReference type="SAM" id="MobiDB-lite"/>
    </source>
</evidence>
<sequence>MATLIGVVSQVIGEVYAVAGDGSRRLLTEGDRVYAGEQLVTGVAGAVALDLRNGQQLTLGRDSNLNLSEQLLVQSPEGSAPAQQAISDVPSPDDLTDVEQLQAAIEAGEDPTLTAEAPAAGPGAGGGAGAGGGGGHSFVLLGETAGALEPIIGFPTEGLSAGPEFPDPEPFVAEDETPPAIDSTPEIEVEYQDFEGSVVTGPAQVDEQALSTGTNPSSNAEQSSGRFIVTSPDGVSALEVLDFNGIWIDVTNGGVVQGQYGILTVDAAGNWTYTLTANTLDHSNPNATGAADQVGESFQVRVFDLDGDVSPTVSLDVLVNDDGPSLAEGEGAVVLTFVDEDEVTGGVSDGDGVTNVASGAVGALHALVNFGADGPGSFGLSVSPAALSSLSAQGLTSGGTALSYSVAGNLLTASAGATTVFTLQVNSDGSYTFTLVGPLDHPVADGNDDELLSLPIDFSALLTATDGDGDSVGAFNSGSFVVNVEDDVPVAVVGEQRPTINQLVHEDPLLNPHQGNSEGGQVLTASGAAGALHALVNFGADGPGNFGLSADLSSLSAQSLTSGGEALSYSLVGSTLTASVSGYDVFTLVVNADGSYQFNLMGPIDHPLMDGNDGETLAGLGIDFSGVLTATDGDGDPLVGGLPAGSFTIDVEDDVPVAVVGEQRPTINQLVHEDPLQSPHQGNSEGGQVLTASGAAGALHALVNFGADGPGNFGLSADLSSLSAQSLTSGGEALSYSLVGSTLTASVSGYDVFTLVVNGDGSYQFTLLGPIDHPLMDGNDGETLAGLGIDFSGVLTATDGDGDPLVGGFPAGSFTIDVEDDVPVAAGGEEQPTINQLVHEDPLLSPHQGNSEGGQVLTASGAAGALHALVNFGADGPGSFGLSADLSALSAQSLTSGGEALSYSLAGSTLTASVSGYDVFTLVVNGDGSYQFTLLGPIDHPLMDGNDGETLAGLGIDFSGVLTATDGDGDPLVGGLPAGSFTINVEDDVPVAVVGEQRPTINQLVHEDPLQSPHQGNSEGGQVLTASGAAGALHALVNFGADGPGSFGLSADLSALSAQNLTSGGEALSYALVGSTLTASVSGYDVFTLVVNADGSYQFTLLGPIDHPLMDGNDGETLAGLGIDFSGVLTATDGDGDPLVGGFPAGSFTIDVEDDVPVARLSDQAPDLGKVKVDESLPAFGGEGVDGIAMAMLSAAVVQAQFDSAYGADGPGTTAYSLMLTGSDVPSGLFAVDASAPDGKGAQILLNQSGHVITGSVGLDDYFTLTIDPATGAVTLQLLDNIWHSDTADHDDAQTLLLDAGVLKLVQTLTDGDGDSDSVSIDLGAAGVFRFEDDGPDASLNKDAPDLGKAEVDESLPAFGGVGGDGIAMAVLSGALVQAQFDSSYGADGPGTTSYSLALDGNGVPSGLFAVDPSAPDGKGAQILLSQVGNVITGSVGAADYFTLTIDPATGEVTLQLLDNIWHSDTADHDDAQTLLLDAGVLELVQTLTDGDGDSDSVSIDLGAAGVFRFEDDGPDASLNEYAPELGKAEVDESLPAFGGVGGDGIAMAMLSAAVVQAQFDSAYGADGPGTTAYSLMLTGSDVPSGLFAVDASAPDGKGAQILLSQVGNVITGSVGVDDYFTLTIDPATGAVTLQLLDNIWHSDTADHDDAQTLLLDAGVLKLVQTLTDGDGDSDSVSIDLGAAGVFRFEDDGPDASLNEYAPELGKAKVDESLPAFGGVGGDGIAMAVLSGALVQAQFDSAYGADGPGTTAYSLMLTGSDVPSGLFAVDASAPDGKGAEIVLNQSGHVITGSVGLDDYFTLTIDPATGAVTLQLLDNIWHSDTADHDDAQTLLLDAGVLKLVQTLTDGDGDSDSVSIDLGAAGVFRFEDDGPVQSGSYGQRPTVSGTVHEDALTLVDGAPHEGNDEGGQSTTASGGAGTLNALVNFGADGPGDFGLSDSPAAINSMVAQGLTSDGTPLSYSVVGNLLTASAGAQTIFTLQVNADGSYSFSLQGPLDHPQPGSTDDGQLLGLPIDFSGVLTATDGDGDPVGGFEAGSFTIDVEDDVPLAQNDSASVLAGQSKDFNVAFVLDFSGSINDAELNQMLQAVRAAGQALFNGTPGAVNIKLVAFSATATSYAQVTDFASLNSLIASLNPAEGGTRPFNGQTDFTDAIIETMGAYSPIPGWSNQVFFISDGNPNQQTGPGGTSLTTPVATAWNSFVNDNGISVTSIGVGNGISLARLQDIDVDGEGAPILVGDFDDLIDTLVGQVLGDVVSGNVLLGNDNAVGGGDDDAFGADGPGYIQSIEINGITYTWDGVGTIVASSGPNIAGSQLSDITTAQGGKLSFNFATGAWIYQAPSGINGDKVEAFNYTIVDNDGDPANATLTVYVEDQSPVVARVDEDELPGGITDLDAVNTVAAGSLVDLLVGPPATTAQFSLSTDTSGLAMATSAGVALVYSVSGDTLTATAGPGGAVIYTLQVQANGDYTFNLLGPLDHPLNNSDDNELLTFNFASILQASDGSDPLALAGGFLVHIEDDVPVVHGIQDGIMGNFAGTLHGVADIDFGGDGFGAFHLSGVAPNAHINYNTVDNPDGSSVLTATINGSGETFFILTMNVDGTYDFNLVTPSPTMETTKSLIGLTPGGPVPTLVLPINGVTATFTELASSPATGGINSSTPGLGIDNNHVDSGELLKVAFNTNVVNTRFTLNNLRNSGPHVDSLTWAVFSAGVLIASGTWTPPPGTGQSTTTVFDILDPIAGSTMTYDNPNDPADILANGFDEIRLGAASGDSYRLLSITVTEEIFPDDANLSFNLDATDGDGDAIPTTSFSVSVEGTGSPAAGFTLNGTAADEVLLGSTGNDTLIGGEGDDVLIGGLGNDTLTGGGGADTFKWLLGETGTDTVTDFAKGFNSGGDRLDLSQLLVGENGSAGDLGNLLSYIDISTDSLVGTAALDTVIKVDASGGGNFATPDQTIVLQDVNLFASYSVGSEADVILNMLADGTLKVDTV</sequence>
<dbReference type="InterPro" id="IPR047777">
    <property type="entry name" value="LapA-like_RM"/>
</dbReference>
<dbReference type="NCBIfam" id="TIGR03661">
    <property type="entry name" value="T1SS_VCA0849"/>
    <property type="match status" value="1"/>
</dbReference>
<feature type="region of interest" description="Disordered" evidence="2">
    <location>
        <begin position="1898"/>
        <end position="1917"/>
    </location>
</feature>
<reference evidence="4" key="1">
    <citation type="submission" date="2021-04" db="EMBL/GenBank/DDBJ databases">
        <title>Oceanospirillales bacteria with DddD are important DMSP degraders in coastal seawater.</title>
        <authorList>
            <person name="Liu J."/>
        </authorList>
    </citation>
    <scope>NUCLEOTIDE SEQUENCE</scope>
    <source>
        <strain evidence="4">D13-4</strain>
    </source>
</reference>
<feature type="region of interest" description="Disordered" evidence="2">
    <location>
        <begin position="74"/>
        <end position="94"/>
    </location>
</feature>
<name>A0ABY5H8R5_9PSED</name>
<dbReference type="CDD" id="cd00198">
    <property type="entry name" value="vWFA"/>
    <property type="match status" value="1"/>
</dbReference>
<dbReference type="NCBIfam" id="TIGR03660">
    <property type="entry name" value="T1SS_rpt_143"/>
    <property type="match status" value="2"/>
</dbReference>
<feature type="domain" description="VWFA" evidence="3">
    <location>
        <begin position="2065"/>
        <end position="2250"/>
    </location>
</feature>